<accession>A0A8D2LS24</accession>
<dbReference type="PANTHER" id="PTHR24291">
    <property type="entry name" value="CYTOCHROME P450 FAMILY 4"/>
    <property type="match status" value="1"/>
</dbReference>
<dbReference type="OMA" id="QQMHLFS"/>
<evidence type="ECO:0000256" key="10">
    <source>
        <dbReference type="ARBA" id="ARBA00023033"/>
    </source>
</evidence>
<evidence type="ECO:0000256" key="15">
    <source>
        <dbReference type="ARBA" id="ARBA00052785"/>
    </source>
</evidence>
<dbReference type="InterPro" id="IPR017972">
    <property type="entry name" value="Cyt_P450_CS"/>
</dbReference>
<keyword evidence="10 24" id="KW-0503">Monooxygenase</keyword>
<dbReference type="PANTHER" id="PTHR24291:SF193">
    <property type="entry name" value="CYTOCHROME P450 4V2"/>
    <property type="match status" value="1"/>
</dbReference>
<dbReference type="EC" id="1.14.14.80" evidence="19"/>
<dbReference type="GO" id="GO:0102033">
    <property type="term" value="F:long-chain fatty acid omega-hydroxylase activity"/>
    <property type="evidence" value="ECO:0007669"/>
    <property type="project" value="UniProtKB-EC"/>
</dbReference>
<keyword evidence="11 25" id="KW-0472">Membrane</keyword>
<evidence type="ECO:0000256" key="25">
    <source>
        <dbReference type="SAM" id="Phobius"/>
    </source>
</evidence>
<evidence type="ECO:0000256" key="24">
    <source>
        <dbReference type="RuleBase" id="RU000461"/>
    </source>
</evidence>
<keyword evidence="25" id="KW-1133">Transmembrane helix</keyword>
<dbReference type="PRINTS" id="PR00385">
    <property type="entry name" value="P450"/>
</dbReference>
<evidence type="ECO:0000256" key="11">
    <source>
        <dbReference type="ARBA" id="ARBA00023136"/>
    </source>
</evidence>
<evidence type="ECO:0000256" key="13">
    <source>
        <dbReference type="ARBA" id="ARBA00051511"/>
    </source>
</evidence>
<comment type="catalytic activity">
    <reaction evidence="13">
        <text>hexadecanoate + reduced [NADPH--hemoprotein reductase] + O2 = 16-hydroxyhexadecanoate + oxidized [NADPH--hemoprotein reductase] + H2O + H(+)</text>
        <dbReference type="Rhea" id="RHEA:40199"/>
        <dbReference type="Rhea" id="RHEA-COMP:11964"/>
        <dbReference type="Rhea" id="RHEA-COMP:11965"/>
        <dbReference type="ChEBI" id="CHEBI:7896"/>
        <dbReference type="ChEBI" id="CHEBI:15377"/>
        <dbReference type="ChEBI" id="CHEBI:15378"/>
        <dbReference type="ChEBI" id="CHEBI:15379"/>
        <dbReference type="ChEBI" id="CHEBI:55329"/>
        <dbReference type="ChEBI" id="CHEBI:57618"/>
        <dbReference type="ChEBI" id="CHEBI:58210"/>
        <dbReference type="EC" id="1.14.14.80"/>
    </reaction>
    <physiologicalReaction direction="left-to-right" evidence="13">
        <dbReference type="Rhea" id="RHEA:40200"/>
    </physiologicalReaction>
</comment>
<evidence type="ECO:0000256" key="8">
    <source>
        <dbReference type="ARBA" id="ARBA00023002"/>
    </source>
</evidence>
<keyword evidence="6 23" id="KW-0479">Metal-binding</keyword>
<dbReference type="Gene3D" id="1.10.630.10">
    <property type="entry name" value="Cytochrome P450"/>
    <property type="match status" value="1"/>
</dbReference>
<evidence type="ECO:0000256" key="21">
    <source>
        <dbReference type="ARBA" id="ARBA00076651"/>
    </source>
</evidence>
<dbReference type="Ensembl" id="ENSVKKT00000027237.1">
    <property type="protein sequence ID" value="ENSVKKP00000026586.1"/>
    <property type="gene ID" value="ENSVKKG00000017335.1"/>
</dbReference>
<evidence type="ECO:0000256" key="12">
    <source>
        <dbReference type="ARBA" id="ARBA00050386"/>
    </source>
</evidence>
<dbReference type="PROSITE" id="PS00086">
    <property type="entry name" value="CYTOCHROME_P450"/>
    <property type="match status" value="1"/>
</dbReference>
<comment type="catalytic activity">
    <reaction evidence="12">
        <text>(4Z,7Z,10Z,13Z,16Z,19Z)-docosahexaenoate + reduced [NADPH--hemoprotein reductase] + O2 = 22-hydroxy-(4Z,7Z,10Z,13Z,16Z,19Z)-docosahexaenoate + oxidized [NADPH--hemoprotein reductase] + H2O + H(+)</text>
        <dbReference type="Rhea" id="RHEA:40155"/>
        <dbReference type="Rhea" id="RHEA-COMP:11964"/>
        <dbReference type="Rhea" id="RHEA-COMP:11965"/>
        <dbReference type="ChEBI" id="CHEBI:15377"/>
        <dbReference type="ChEBI" id="CHEBI:15378"/>
        <dbReference type="ChEBI" id="CHEBI:15379"/>
        <dbReference type="ChEBI" id="CHEBI:57618"/>
        <dbReference type="ChEBI" id="CHEBI:58210"/>
        <dbReference type="ChEBI" id="CHEBI:77015"/>
        <dbReference type="ChEBI" id="CHEBI:77016"/>
        <dbReference type="EC" id="1.14.14.79"/>
    </reaction>
    <physiologicalReaction direction="left-to-right" evidence="12">
        <dbReference type="Rhea" id="RHEA:40156"/>
    </physiologicalReaction>
</comment>
<comment type="pathway">
    <text evidence="3">Lipid metabolism; fatty acid metabolism.</text>
</comment>
<evidence type="ECO:0000313" key="26">
    <source>
        <dbReference type="Ensembl" id="ENSVKKP00000026586.1"/>
    </source>
</evidence>
<dbReference type="SUPFAM" id="SSF48264">
    <property type="entry name" value="Cytochrome P450"/>
    <property type="match status" value="1"/>
</dbReference>
<keyword evidence="9 23" id="KW-0408">Iron</keyword>
<evidence type="ECO:0000256" key="16">
    <source>
        <dbReference type="ARBA" id="ARBA00052805"/>
    </source>
</evidence>
<name>A0A8D2LS24_VARKO</name>
<comment type="catalytic activity">
    <reaction evidence="15">
        <text>tetradecanoate + reduced [NADPH--hemoprotein reductase] + O2 = 14-hydroxytetradecanoate + oxidized [NADPH--hemoprotein reductase] + H2O + H(+)</text>
        <dbReference type="Rhea" id="RHEA:40203"/>
        <dbReference type="Rhea" id="RHEA-COMP:11964"/>
        <dbReference type="Rhea" id="RHEA-COMP:11965"/>
        <dbReference type="ChEBI" id="CHEBI:15377"/>
        <dbReference type="ChEBI" id="CHEBI:15378"/>
        <dbReference type="ChEBI" id="CHEBI:15379"/>
        <dbReference type="ChEBI" id="CHEBI:30807"/>
        <dbReference type="ChEBI" id="CHEBI:57618"/>
        <dbReference type="ChEBI" id="CHEBI:58210"/>
        <dbReference type="ChEBI" id="CHEBI:77033"/>
    </reaction>
    <physiologicalReaction direction="left-to-right" evidence="15">
        <dbReference type="Rhea" id="RHEA:40204"/>
    </physiologicalReaction>
</comment>
<evidence type="ECO:0000256" key="9">
    <source>
        <dbReference type="ARBA" id="ARBA00023004"/>
    </source>
</evidence>
<evidence type="ECO:0000256" key="2">
    <source>
        <dbReference type="ARBA" id="ARBA00004586"/>
    </source>
</evidence>
<comment type="similarity">
    <text evidence="4 24">Belongs to the cytochrome P450 family.</text>
</comment>
<dbReference type="InterPro" id="IPR002401">
    <property type="entry name" value="Cyt_P450_E_grp-I"/>
</dbReference>
<feature type="transmembrane region" description="Helical" evidence="25">
    <location>
        <begin position="16"/>
        <end position="39"/>
    </location>
</feature>
<dbReference type="GeneID" id="123036294"/>
<dbReference type="RefSeq" id="XP_044311370.1">
    <property type="nucleotide sequence ID" value="XM_044455435.1"/>
</dbReference>
<feature type="binding site" description="axial binding residue" evidence="23">
    <location>
        <position position="474"/>
    </location>
    <ligand>
        <name>heme</name>
        <dbReference type="ChEBI" id="CHEBI:30413"/>
    </ligand>
    <ligandPart>
        <name>Fe</name>
        <dbReference type="ChEBI" id="CHEBI:18248"/>
    </ligandPart>
</feature>
<dbReference type="Proteomes" id="UP000694545">
    <property type="component" value="Unplaced"/>
</dbReference>
<evidence type="ECO:0000256" key="6">
    <source>
        <dbReference type="ARBA" id="ARBA00022723"/>
    </source>
</evidence>
<evidence type="ECO:0000256" key="19">
    <source>
        <dbReference type="ARBA" id="ARBA00066560"/>
    </source>
</evidence>
<evidence type="ECO:0000256" key="7">
    <source>
        <dbReference type="ARBA" id="ARBA00022824"/>
    </source>
</evidence>
<evidence type="ECO:0000256" key="4">
    <source>
        <dbReference type="ARBA" id="ARBA00010617"/>
    </source>
</evidence>
<dbReference type="EC" id="1.14.14.79" evidence="18"/>
<keyword evidence="5 23" id="KW-0349">Heme</keyword>
<organism evidence="26 27">
    <name type="scientific">Varanus komodoensis</name>
    <name type="common">Komodo dragon</name>
    <dbReference type="NCBI Taxonomy" id="61221"/>
    <lineage>
        <taxon>Eukaryota</taxon>
        <taxon>Metazoa</taxon>
        <taxon>Chordata</taxon>
        <taxon>Craniata</taxon>
        <taxon>Vertebrata</taxon>
        <taxon>Euteleostomi</taxon>
        <taxon>Lepidosauria</taxon>
        <taxon>Squamata</taxon>
        <taxon>Bifurcata</taxon>
        <taxon>Unidentata</taxon>
        <taxon>Episquamata</taxon>
        <taxon>Toxicofera</taxon>
        <taxon>Anguimorpha</taxon>
        <taxon>Paleoanguimorpha</taxon>
        <taxon>Varanoidea</taxon>
        <taxon>Varanidae</taxon>
        <taxon>Varanus</taxon>
    </lineage>
</organism>
<gene>
    <name evidence="26" type="primary">LOC123036294</name>
</gene>
<dbReference type="InterPro" id="IPR050196">
    <property type="entry name" value="Cytochrome_P450_Monoox"/>
</dbReference>
<comment type="catalytic activity">
    <reaction evidence="16">
        <text>dodecanoate + reduced [NADPH--hemoprotein reductase] + O2 = 12-hydroxydodecanoate + oxidized [NADPH--hemoprotein reductase] + H2O + H(+)</text>
        <dbReference type="Rhea" id="RHEA:38947"/>
        <dbReference type="Rhea" id="RHEA-COMP:11964"/>
        <dbReference type="Rhea" id="RHEA-COMP:11965"/>
        <dbReference type="ChEBI" id="CHEBI:15377"/>
        <dbReference type="ChEBI" id="CHEBI:15378"/>
        <dbReference type="ChEBI" id="CHEBI:15379"/>
        <dbReference type="ChEBI" id="CHEBI:18262"/>
        <dbReference type="ChEBI" id="CHEBI:36204"/>
        <dbReference type="ChEBI" id="CHEBI:57618"/>
        <dbReference type="ChEBI" id="CHEBI:58210"/>
    </reaction>
    <physiologicalReaction direction="left-to-right" evidence="16">
        <dbReference type="Rhea" id="RHEA:38948"/>
    </physiologicalReaction>
</comment>
<comment type="catalytic activity">
    <reaction evidence="14">
        <text>(5Z,8Z,11Z,14Z,17Z)-eicosapentaenoate + reduced [NADPH--hemoprotein reductase] + O2 = 20-hydroxy-(5Z,8Z,11Z,14Z,17Z)-eicosapentaenoate + oxidized [NADPH--hemoprotein reductase] + H2O + H(+)</text>
        <dbReference type="Rhea" id="RHEA:39791"/>
        <dbReference type="Rhea" id="RHEA-COMP:11964"/>
        <dbReference type="Rhea" id="RHEA-COMP:11965"/>
        <dbReference type="ChEBI" id="CHEBI:15377"/>
        <dbReference type="ChEBI" id="CHEBI:15378"/>
        <dbReference type="ChEBI" id="CHEBI:15379"/>
        <dbReference type="ChEBI" id="CHEBI:57618"/>
        <dbReference type="ChEBI" id="CHEBI:58210"/>
        <dbReference type="ChEBI" id="CHEBI:58562"/>
        <dbReference type="ChEBI" id="CHEBI:76639"/>
    </reaction>
    <physiologicalReaction direction="left-to-right" evidence="14">
        <dbReference type="Rhea" id="RHEA:39792"/>
    </physiologicalReaction>
</comment>
<evidence type="ECO:0000256" key="20">
    <source>
        <dbReference type="ARBA" id="ARBA00070763"/>
    </source>
</evidence>
<evidence type="ECO:0000256" key="5">
    <source>
        <dbReference type="ARBA" id="ARBA00022617"/>
    </source>
</evidence>
<dbReference type="GO" id="GO:0005789">
    <property type="term" value="C:endoplasmic reticulum membrane"/>
    <property type="evidence" value="ECO:0007669"/>
    <property type="project" value="UniProtKB-SubCell"/>
</dbReference>
<keyword evidence="27" id="KW-1185">Reference proteome</keyword>
<proteinExistence type="inferred from homology"/>
<dbReference type="KEGG" id="vko:123036294"/>
<keyword evidence="25" id="KW-0812">Transmembrane</keyword>
<protein>
    <recommendedName>
        <fullName evidence="20">Cytochrome P450 4V2</fullName>
        <ecNumber evidence="18">1.14.14.79</ecNumber>
        <ecNumber evidence="19">1.14.14.80</ecNumber>
    </recommendedName>
    <alternativeName>
        <fullName evidence="21">Docosahexaenoic acid omega-hydroxylase CYP4V2</fullName>
    </alternativeName>
    <alternativeName>
        <fullName evidence="22">Long-chain fatty acid omega-monooxygenase</fullName>
    </alternativeName>
</protein>
<dbReference type="GO" id="GO:0020037">
    <property type="term" value="F:heme binding"/>
    <property type="evidence" value="ECO:0007669"/>
    <property type="project" value="InterPro"/>
</dbReference>
<dbReference type="FunFam" id="1.10.630.10:FF:000035">
    <property type="entry name" value="CYtochrome P450 family"/>
    <property type="match status" value="1"/>
</dbReference>
<evidence type="ECO:0000313" key="27">
    <source>
        <dbReference type="Proteomes" id="UP000694545"/>
    </source>
</evidence>
<dbReference type="GO" id="GO:0005506">
    <property type="term" value="F:iron ion binding"/>
    <property type="evidence" value="ECO:0007669"/>
    <property type="project" value="InterPro"/>
</dbReference>
<evidence type="ECO:0000256" key="1">
    <source>
        <dbReference type="ARBA" id="ARBA00001971"/>
    </source>
</evidence>
<evidence type="ECO:0000256" key="23">
    <source>
        <dbReference type="PIRSR" id="PIRSR602401-1"/>
    </source>
</evidence>
<dbReference type="InterPro" id="IPR036396">
    <property type="entry name" value="Cyt_P450_sf"/>
</dbReference>
<keyword evidence="7" id="KW-0256">Endoplasmic reticulum</keyword>
<dbReference type="OrthoDB" id="1470350at2759"/>
<reference evidence="26" key="1">
    <citation type="submission" date="2025-08" db="UniProtKB">
        <authorList>
            <consortium name="Ensembl"/>
        </authorList>
    </citation>
    <scope>IDENTIFICATION</scope>
</reference>
<keyword evidence="8 24" id="KW-0560">Oxidoreductase</keyword>
<evidence type="ECO:0000256" key="17">
    <source>
        <dbReference type="ARBA" id="ARBA00057964"/>
    </source>
</evidence>
<evidence type="ECO:0000256" key="14">
    <source>
        <dbReference type="ARBA" id="ARBA00052522"/>
    </source>
</evidence>
<dbReference type="Pfam" id="PF00067">
    <property type="entry name" value="p450"/>
    <property type="match status" value="1"/>
</dbReference>
<dbReference type="AlphaFoldDB" id="A0A8D2LS24"/>
<reference evidence="26" key="2">
    <citation type="submission" date="2025-09" db="UniProtKB">
        <authorList>
            <consortium name="Ensembl"/>
        </authorList>
    </citation>
    <scope>IDENTIFICATION</scope>
</reference>
<comment type="subcellular location">
    <subcellularLocation>
        <location evidence="2">Endoplasmic reticulum membrane</location>
    </subcellularLocation>
</comment>
<comment type="cofactor">
    <cofactor evidence="1 23">
        <name>heme</name>
        <dbReference type="ChEBI" id="CHEBI:30413"/>
    </cofactor>
</comment>
<comment type="function">
    <text evidence="17">A cytochrome P450 monooxygenase involved in fatty acid metabolism in the eye. Catalyzes the omega-hydroxylation of polyunsaturated fatty acids (PUFAs) docosahexaenoate (DHA) and its precursor eicosapentaenoate (EPA), and may contribute to the homeostasis of these retinal PUFAs. Omega hydroxylates saturated fatty acids such as laurate, myristate and palmitate, the catalytic efficiency decreasing in the following order: myristate &gt; laurate &gt; palmitate (C14&gt;C12&gt;C16). Mechanistically, uses molecular oxygen inserting one oxygen atom into a substrate, and reducing the second into a water molecule, with two electrons provided by NADPH via cytochrome P450 reductase (CPR; NADPH-ferrihemoprotein reductase).</text>
</comment>
<sequence>MGFQIWAGGESGDGSVSWWGAVVGAAAALLVVPLVARLVRFLKDYAWRWKEMKIVPGISPCYPLVGNVLLFESDGEGFFQQLMHYSEEFRNMPLVKLWIGPLPFLILYHAETVEVILSSSKSIDKPYLYKFLHPWLGTGLLTSTGNKWRSRRKILTPTFHFTILADFLEVMNKQANILVQKLDEHVDKEPFDCFPYIALCALDIICETAMGKSIGAQNNKDSEYVRTVCRMGDLIHHRQKTPWLWPEFLYLFFSEGREHSRNLKILHNFTDRVIAEKVQELEKEEQHKNKSVGSGEQEWGKKRRAFLDVLLNATDEDGKKLSYMDIREEVDTFMFEGHDTTAAALTWAIYLLACHPEIQRKVHSELDEVLGDSDHHITLDDLKQLRYLECVVKEALRLFPSVPLFSRTLSDDCCIRGYKISKGLDVVIVPYALHRDPDVFPEPEEFKPERFFAENSAGRSPYAYIPFSAGPRNCIGQRFAQIEEKAVLATILRHFSVQTKQRCTELCPVGELILRPKRGIWIQVKRRSPAGS</sequence>
<evidence type="ECO:0000256" key="18">
    <source>
        <dbReference type="ARBA" id="ARBA00066547"/>
    </source>
</evidence>
<evidence type="ECO:0000256" key="3">
    <source>
        <dbReference type="ARBA" id="ARBA00004872"/>
    </source>
</evidence>
<dbReference type="InterPro" id="IPR001128">
    <property type="entry name" value="Cyt_P450"/>
</dbReference>
<dbReference type="PRINTS" id="PR00463">
    <property type="entry name" value="EP450I"/>
</dbReference>
<evidence type="ECO:0000256" key="22">
    <source>
        <dbReference type="ARBA" id="ARBA00079181"/>
    </source>
</evidence>